<proteinExistence type="predicted"/>
<dbReference type="Gene3D" id="1.20.1530.20">
    <property type="match status" value="1"/>
</dbReference>
<sequence>MALSIALITLLGLLFHKVFQKFKLPGLLGLLLLGIILGPYGFNLIDSTTLAISGDLRKIALIIILLRAGLGISRDNLNEVGSEALKMSVLPCMLEGIVITLLAMHWLAFPFLEAGMLGFIVAAVSPAVIVPAMLALMNHQKKINQRIPTLILAGASLDDVIAITVLSSFISIFSGQSFHLIWQIASVPLSIINGLIVGGLVATMLLWLFNAYDIRHTKKVLLLVGAGILMTAAEDAFNERLPMAALLGVMFTGFLILERKPQVAKALSDKLSKVWIFAEILLFVMVGAAVNFSLALEAGWWGVLIILCGLTARSLGVFLSVSREGYSWKEIGFCIIAYLPKATVQAATGALPLAAGAIHGDTILALAVLSIIITAPLGAFGIQWGSRNLL</sequence>
<evidence type="ECO:0000256" key="2">
    <source>
        <dbReference type="ARBA" id="ARBA00022692"/>
    </source>
</evidence>
<keyword evidence="3 5" id="KW-1133">Transmembrane helix</keyword>
<dbReference type="EMBL" id="FXUF01000003">
    <property type="protein sequence ID" value="SMP48147.1"/>
    <property type="molecule type" value="Genomic_DNA"/>
</dbReference>
<evidence type="ECO:0000313" key="7">
    <source>
        <dbReference type="EMBL" id="SMP48147.1"/>
    </source>
</evidence>
<dbReference type="InterPro" id="IPR038770">
    <property type="entry name" value="Na+/solute_symporter_sf"/>
</dbReference>
<feature type="domain" description="Cation/H+ exchanger transmembrane" evidence="6">
    <location>
        <begin position="8"/>
        <end position="382"/>
    </location>
</feature>
<dbReference type="RefSeq" id="WP_283408486.1">
    <property type="nucleotide sequence ID" value="NZ_FXUF01000003.1"/>
</dbReference>
<dbReference type="PANTHER" id="PTHR31102:SF1">
    <property type="entry name" value="CATION_H+ EXCHANGER DOMAIN-CONTAINING PROTEIN"/>
    <property type="match status" value="1"/>
</dbReference>
<feature type="transmembrane region" description="Helical" evidence="5">
    <location>
        <begin position="363"/>
        <end position="382"/>
    </location>
</feature>
<evidence type="ECO:0000256" key="4">
    <source>
        <dbReference type="ARBA" id="ARBA00023136"/>
    </source>
</evidence>
<dbReference type="GO" id="GO:1902600">
    <property type="term" value="P:proton transmembrane transport"/>
    <property type="evidence" value="ECO:0007669"/>
    <property type="project" value="InterPro"/>
</dbReference>
<dbReference type="InterPro" id="IPR051843">
    <property type="entry name" value="CPA1_transporter"/>
</dbReference>
<dbReference type="GO" id="GO:0016020">
    <property type="term" value="C:membrane"/>
    <property type="evidence" value="ECO:0007669"/>
    <property type="project" value="UniProtKB-SubCell"/>
</dbReference>
<dbReference type="InterPro" id="IPR006153">
    <property type="entry name" value="Cation/H_exchanger_TM"/>
</dbReference>
<feature type="transmembrane region" description="Helical" evidence="5">
    <location>
        <begin position="271"/>
        <end position="292"/>
    </location>
</feature>
<organism evidence="7 8">
    <name type="scientific">Anoxynatronum buryatiense</name>
    <dbReference type="NCBI Taxonomy" id="489973"/>
    <lineage>
        <taxon>Bacteria</taxon>
        <taxon>Bacillati</taxon>
        <taxon>Bacillota</taxon>
        <taxon>Clostridia</taxon>
        <taxon>Eubacteriales</taxon>
        <taxon>Clostridiaceae</taxon>
        <taxon>Anoxynatronum</taxon>
    </lineage>
</organism>
<evidence type="ECO:0000256" key="5">
    <source>
        <dbReference type="SAM" id="Phobius"/>
    </source>
</evidence>
<reference evidence="7" key="1">
    <citation type="submission" date="2017-05" db="EMBL/GenBank/DDBJ databases">
        <authorList>
            <person name="Varghese N."/>
            <person name="Submissions S."/>
        </authorList>
    </citation>
    <scope>NUCLEOTIDE SEQUENCE</scope>
    <source>
        <strain evidence="7">Su22</strain>
    </source>
</reference>
<keyword evidence="8" id="KW-1185">Reference proteome</keyword>
<dbReference type="Pfam" id="PF00999">
    <property type="entry name" value="Na_H_Exchanger"/>
    <property type="match status" value="1"/>
</dbReference>
<feature type="transmembrane region" description="Helical" evidence="5">
    <location>
        <begin position="180"/>
        <end position="208"/>
    </location>
</feature>
<keyword evidence="2 5" id="KW-0812">Transmembrane</keyword>
<feature type="transmembrane region" description="Helical" evidence="5">
    <location>
        <begin position="89"/>
        <end position="108"/>
    </location>
</feature>
<dbReference type="GO" id="GO:0015297">
    <property type="term" value="F:antiporter activity"/>
    <property type="evidence" value="ECO:0007669"/>
    <property type="project" value="InterPro"/>
</dbReference>
<protein>
    <submittedName>
        <fullName evidence="7">Sodium/proton antiporter, CPA1 family</fullName>
    </submittedName>
</protein>
<comment type="caution">
    <text evidence="7">The sequence shown here is derived from an EMBL/GenBank/DDBJ whole genome shotgun (WGS) entry which is preliminary data.</text>
</comment>
<dbReference type="PANTHER" id="PTHR31102">
    <property type="match status" value="1"/>
</dbReference>
<keyword evidence="4 5" id="KW-0472">Membrane</keyword>
<feature type="transmembrane region" description="Helical" evidence="5">
    <location>
        <begin position="30"/>
        <end position="52"/>
    </location>
</feature>
<dbReference type="Proteomes" id="UP001158066">
    <property type="component" value="Unassembled WGS sequence"/>
</dbReference>
<accession>A0AA45WUI0</accession>
<comment type="subcellular location">
    <subcellularLocation>
        <location evidence="1">Membrane</location>
        <topology evidence="1">Multi-pass membrane protein</topology>
    </subcellularLocation>
</comment>
<dbReference type="AlphaFoldDB" id="A0AA45WUI0"/>
<evidence type="ECO:0000313" key="8">
    <source>
        <dbReference type="Proteomes" id="UP001158066"/>
    </source>
</evidence>
<gene>
    <name evidence="7" type="ORF">SAMN06296020_103216</name>
</gene>
<feature type="transmembrane region" description="Helical" evidence="5">
    <location>
        <begin position="331"/>
        <end position="351"/>
    </location>
</feature>
<feature type="transmembrane region" description="Helical" evidence="5">
    <location>
        <begin position="298"/>
        <end position="319"/>
    </location>
</feature>
<evidence type="ECO:0000259" key="6">
    <source>
        <dbReference type="Pfam" id="PF00999"/>
    </source>
</evidence>
<feature type="transmembrane region" description="Helical" evidence="5">
    <location>
        <begin position="114"/>
        <end position="137"/>
    </location>
</feature>
<evidence type="ECO:0000256" key="3">
    <source>
        <dbReference type="ARBA" id="ARBA00022989"/>
    </source>
</evidence>
<feature type="transmembrane region" description="Helical" evidence="5">
    <location>
        <begin position="149"/>
        <end position="174"/>
    </location>
</feature>
<name>A0AA45WUI0_9CLOT</name>
<evidence type="ECO:0000256" key="1">
    <source>
        <dbReference type="ARBA" id="ARBA00004141"/>
    </source>
</evidence>